<proteinExistence type="predicted"/>
<keyword evidence="3" id="KW-1185">Reference proteome</keyword>
<evidence type="ECO:0000313" key="3">
    <source>
        <dbReference type="Proteomes" id="UP000037836"/>
    </source>
</evidence>
<gene>
    <name evidence="1" type="ORF">AC496_4937</name>
    <name evidence="2" type="ORF">ALQ11_01242</name>
</gene>
<dbReference type="Proteomes" id="UP000272471">
    <property type="component" value="Unassembled WGS sequence"/>
</dbReference>
<dbReference type="EMBL" id="LGLO01000059">
    <property type="protein sequence ID" value="KPC43891.1"/>
    <property type="molecule type" value="Genomic_DNA"/>
</dbReference>
<reference evidence="1 3" key="1">
    <citation type="submission" date="2015-07" db="EMBL/GenBank/DDBJ databases">
        <authorList>
            <person name="O'Brien H.E."/>
            <person name="Thakur S."/>
            <person name="Gong Y."/>
            <person name="Wang P.W."/>
            <person name="Guttman D.S."/>
        </authorList>
    </citation>
    <scope>NUCLEOTIDE SEQUENCE [LARGE SCALE GENOMIC DNA]</scope>
    <source>
        <strain evidence="1 3">BR1</strain>
    </source>
</reference>
<evidence type="ECO:0000313" key="4">
    <source>
        <dbReference type="Proteomes" id="UP000272471"/>
    </source>
</evidence>
<evidence type="ECO:0000313" key="1">
    <source>
        <dbReference type="EMBL" id="KPC43891.1"/>
    </source>
</evidence>
<protein>
    <submittedName>
        <fullName evidence="2">Uncharacterized protein</fullName>
    </submittedName>
</protein>
<accession>A0AB74B275</accession>
<dbReference type="AlphaFoldDB" id="A0AB74B275"/>
<comment type="caution">
    <text evidence="2">The sequence shown here is derived from an EMBL/GenBank/DDBJ whole genome shotgun (WGS) entry which is preliminary data.</text>
</comment>
<dbReference type="Proteomes" id="UP000037836">
    <property type="component" value="Unassembled WGS sequence"/>
</dbReference>
<reference evidence="1 3" key="2">
    <citation type="submission" date="2015-10" db="EMBL/GenBank/DDBJ databases">
        <title>Comparative genomics and high-throughput reverse genetic screens identify a new phytobacterial MAMP and an Arabidopsis receptor required for immune elicitation.</title>
        <authorList>
            <person name="Mott G.A."/>
            <person name="Thakur S."/>
            <person name="Wang P.W."/>
            <person name="Desveaux D."/>
            <person name="Guttman D.S."/>
        </authorList>
    </citation>
    <scope>NUCLEOTIDE SEQUENCE [LARGE SCALE GENOMIC DNA]</scope>
    <source>
        <strain evidence="1 3">BR1</strain>
    </source>
</reference>
<sequence>MPDNRPDTTSPPASVWVKFLRNYGPIPTNENLFDEHVTKALARAGVRPVVLPTPRLEEMKDIVSAAGCSLLVAGTAGDGKTYHCRKLWSELGGVDADWASPGSIKRLDLDGREIVFVKDLSELGEAEGEEILEGLEASFSGDDTVSYVVATNHGQILDRLRRRVEKTGSPSQIRQTVQQAFINPGAQNDRLAVVDLSRAASRGSLEDVLRAVAEHPDWERCEECSLNSGDRICPIAENRARVIGASDDKLFAKRLGDLVELSRLNGAHLPVRDLLALATNILLGHPDVKEDLMKCQDVHRIQDDGTVDKASLYRNVFGSNLTKKRAMARPVFRMLSVFGAGQETANGIDGLLVYGFDDTRLRESFDRLVANDRFYGASPAYLAAQRRYLEGEEGVREDEDDDAFLARLADQRRRLFFTLPDDSGPSYPNWGLTSFRHAGDYLATVQAVEGRRSAAADKASSMLVKGLNRVFTGLLVENTDRLFVADGGGAARSRTSVLCQTEVPVRRSAGMSVSVCKDEGTGIPCMDVVVASGQPAVRFHMTPVRFEFLCRVAEGALPGSFSNECLEDLLAFKARLLGAAETARKAESEDSSAWDDAQTLDLSFIEVNDRNGQGALHRVTLRVPE</sequence>
<evidence type="ECO:0000313" key="2">
    <source>
        <dbReference type="EMBL" id="RMQ15574.1"/>
    </source>
</evidence>
<reference evidence="2 4" key="3">
    <citation type="submission" date="2018-08" db="EMBL/GenBank/DDBJ databases">
        <title>Recombination of ecologically and evolutionarily significant loci maintains genetic cohesion in the Pseudomonas syringae species complex.</title>
        <authorList>
            <person name="Dillon M."/>
            <person name="Thakur S."/>
            <person name="Almeida R.N.D."/>
            <person name="Weir B.S."/>
            <person name="Guttman D.S."/>
        </authorList>
    </citation>
    <scope>NUCLEOTIDE SEQUENCE [LARGE SCALE GENOMIC DNA]</scope>
    <source>
        <strain evidence="2 4">ICMP 4182</strain>
    </source>
</reference>
<organism evidence="2 4">
    <name type="scientific">Pseudomonas savastanoi pv. glycinea</name>
    <name type="common">Pseudomonas syringae pv. glycinea</name>
    <dbReference type="NCBI Taxonomy" id="318"/>
    <lineage>
        <taxon>Bacteria</taxon>
        <taxon>Pseudomonadati</taxon>
        <taxon>Pseudomonadota</taxon>
        <taxon>Gammaproteobacteria</taxon>
        <taxon>Pseudomonadales</taxon>
        <taxon>Pseudomonadaceae</taxon>
        <taxon>Pseudomonas</taxon>
    </lineage>
</organism>
<dbReference type="EMBL" id="RBQX01000176">
    <property type="protein sequence ID" value="RMQ15574.1"/>
    <property type="molecule type" value="Genomic_DNA"/>
</dbReference>
<name>A0AB74B275_PSESG</name>